<keyword evidence="2" id="KW-1185">Reference proteome</keyword>
<protein>
    <submittedName>
        <fullName evidence="1">Uncharacterized protein</fullName>
    </submittedName>
</protein>
<organism evidence="1 2">
    <name type="scientific">Aurantimonas endophytica</name>
    <dbReference type="NCBI Taxonomy" id="1522175"/>
    <lineage>
        <taxon>Bacteria</taxon>
        <taxon>Pseudomonadati</taxon>
        <taxon>Pseudomonadota</taxon>
        <taxon>Alphaproteobacteria</taxon>
        <taxon>Hyphomicrobiales</taxon>
        <taxon>Aurantimonadaceae</taxon>
        <taxon>Aurantimonas</taxon>
    </lineage>
</organism>
<name>A0A7W6MPZ9_9HYPH</name>
<dbReference type="EMBL" id="JACIEM010000003">
    <property type="protein sequence ID" value="MBB4003453.1"/>
    <property type="molecule type" value="Genomic_DNA"/>
</dbReference>
<comment type="caution">
    <text evidence="1">The sequence shown here is derived from an EMBL/GenBank/DDBJ whole genome shotgun (WGS) entry which is preliminary data.</text>
</comment>
<evidence type="ECO:0000313" key="2">
    <source>
        <dbReference type="Proteomes" id="UP000588647"/>
    </source>
</evidence>
<reference evidence="1 2" key="1">
    <citation type="submission" date="2020-08" db="EMBL/GenBank/DDBJ databases">
        <title>Genomic Encyclopedia of Type Strains, Phase IV (KMG-IV): sequencing the most valuable type-strain genomes for metagenomic binning, comparative biology and taxonomic classification.</title>
        <authorList>
            <person name="Goeker M."/>
        </authorList>
    </citation>
    <scope>NUCLEOTIDE SEQUENCE [LARGE SCALE GENOMIC DNA]</scope>
    <source>
        <strain evidence="1 2">DSM 103570</strain>
    </source>
</reference>
<evidence type="ECO:0000313" key="1">
    <source>
        <dbReference type="EMBL" id="MBB4003453.1"/>
    </source>
</evidence>
<sequence length="44" mass="5111">MSRTPRTTTFYTRVRASLAGLGSSIVEARRREMEYRMRFPGSID</sequence>
<dbReference type="RefSeq" id="WP_281379008.1">
    <property type="nucleotide sequence ID" value="NZ_JAAAMM010000003.1"/>
</dbReference>
<dbReference type="Proteomes" id="UP000588647">
    <property type="component" value="Unassembled WGS sequence"/>
</dbReference>
<gene>
    <name evidence="1" type="ORF">GGR03_002534</name>
</gene>
<dbReference type="AlphaFoldDB" id="A0A7W6MPZ9"/>
<accession>A0A7W6MPZ9</accession>
<proteinExistence type="predicted"/>